<comment type="pathway">
    <text evidence="7 9">tRNA modification; N(7)-methylguanine-tRNA biosynthesis.</text>
</comment>
<dbReference type="EC" id="2.1.1.33" evidence="9"/>
<dbReference type="PANTHER" id="PTHR23417:SF14">
    <property type="entry name" value="PENTACOTRIPEPTIDE-REPEAT REGION OF PRORP DOMAIN-CONTAINING PROTEIN"/>
    <property type="match status" value="1"/>
</dbReference>
<feature type="region of interest" description="Disordered" evidence="10">
    <location>
        <begin position="1"/>
        <end position="40"/>
    </location>
</feature>
<dbReference type="CDD" id="cd02440">
    <property type="entry name" value="AdoMet_MTases"/>
    <property type="match status" value="1"/>
</dbReference>
<comment type="similarity">
    <text evidence="8 9">Belongs to the class I-like SAM-binding methyltransferase superfamily. TrmB family.</text>
</comment>
<dbReference type="HAMAP" id="MF_01057">
    <property type="entry name" value="tRNA_methyltr_TrmB"/>
    <property type="match status" value="1"/>
</dbReference>
<dbReference type="UniPathway" id="UPA00989"/>
<reference evidence="11 12" key="1">
    <citation type="submission" date="2018-05" db="EMBL/GenBank/DDBJ databases">
        <title>The complete genome of Lysobacter maris HZ9B, a marine bacterium antagonistic against terrestrial plant pathogens.</title>
        <authorList>
            <person name="Zhang X.-Q."/>
        </authorList>
    </citation>
    <scope>NUCLEOTIDE SEQUENCE [LARGE SCALE GENOMIC DNA]</scope>
    <source>
        <strain evidence="11 12">HZ9B</strain>
    </source>
</reference>
<evidence type="ECO:0000256" key="2">
    <source>
        <dbReference type="ARBA" id="ARBA00003015"/>
    </source>
</evidence>
<feature type="binding site" evidence="9">
    <location>
        <position position="203"/>
    </location>
    <ligand>
        <name>substrate</name>
    </ligand>
</feature>
<dbReference type="RefSeq" id="WP_111267352.1">
    <property type="nucleotide sequence ID" value="NZ_CP029843.1"/>
</dbReference>
<dbReference type="PROSITE" id="PS51625">
    <property type="entry name" value="SAM_MT_TRMB"/>
    <property type="match status" value="1"/>
</dbReference>
<dbReference type="FunFam" id="3.40.50.150:FF:000035">
    <property type="entry name" value="tRNA (guanine-N(7)-)-methyltransferase"/>
    <property type="match status" value="1"/>
</dbReference>
<feature type="binding site" evidence="9">
    <location>
        <position position="144"/>
    </location>
    <ligand>
        <name>S-adenosyl-L-methionine</name>
        <dbReference type="ChEBI" id="CHEBI:59789"/>
    </ligand>
</feature>
<evidence type="ECO:0000256" key="6">
    <source>
        <dbReference type="ARBA" id="ARBA00022694"/>
    </source>
</evidence>
<feature type="binding site" evidence="9">
    <location>
        <position position="117"/>
    </location>
    <ligand>
        <name>S-adenosyl-L-methionine</name>
        <dbReference type="ChEBI" id="CHEBI:59789"/>
    </ligand>
</feature>
<dbReference type="SUPFAM" id="SSF53335">
    <property type="entry name" value="S-adenosyl-L-methionine-dependent methyltransferases"/>
    <property type="match status" value="1"/>
</dbReference>
<dbReference type="GO" id="GO:0043527">
    <property type="term" value="C:tRNA methyltransferase complex"/>
    <property type="evidence" value="ECO:0007669"/>
    <property type="project" value="TreeGrafter"/>
</dbReference>
<feature type="binding site" evidence="9">
    <location>
        <position position="171"/>
    </location>
    <ligand>
        <name>substrate</name>
    </ligand>
</feature>
<evidence type="ECO:0000313" key="11">
    <source>
        <dbReference type="EMBL" id="AWV08313.1"/>
    </source>
</evidence>
<evidence type="ECO:0000256" key="3">
    <source>
        <dbReference type="ARBA" id="ARBA00022603"/>
    </source>
</evidence>
<dbReference type="Pfam" id="PF02390">
    <property type="entry name" value="Methyltransf_4"/>
    <property type="match status" value="1"/>
</dbReference>
<dbReference type="InterPro" id="IPR003358">
    <property type="entry name" value="tRNA_(Gua-N-7)_MeTrfase_Trmb"/>
</dbReference>
<evidence type="ECO:0000256" key="8">
    <source>
        <dbReference type="ARBA" id="ARBA00060767"/>
    </source>
</evidence>
<dbReference type="GO" id="GO:0008176">
    <property type="term" value="F:tRNA (guanine(46)-N7)-methyltransferase activity"/>
    <property type="evidence" value="ECO:0007669"/>
    <property type="project" value="UniProtKB-UniRule"/>
</dbReference>
<protein>
    <recommendedName>
        <fullName evidence="9">tRNA (guanine-N(7)-)-methyltransferase</fullName>
        <ecNumber evidence="9">2.1.1.33</ecNumber>
    </recommendedName>
    <alternativeName>
        <fullName evidence="9">tRNA (guanine(46)-N(7))-methyltransferase</fullName>
    </alternativeName>
    <alternativeName>
        <fullName evidence="9">tRNA(m7G46)-methyltransferase</fullName>
    </alternativeName>
</protein>
<dbReference type="OrthoDB" id="9802090at2"/>
<feature type="binding site" evidence="9">
    <location>
        <position position="92"/>
    </location>
    <ligand>
        <name>S-adenosyl-L-methionine</name>
        <dbReference type="ChEBI" id="CHEBI:59789"/>
    </ligand>
</feature>
<name>A0A2U9T6Y5_9GAMM</name>
<comment type="function">
    <text evidence="2 9">Catalyzes the formation of N(7)-methylguanine at position 46 (m7G46) in tRNA.</text>
</comment>
<dbReference type="Proteomes" id="UP000249447">
    <property type="component" value="Chromosome"/>
</dbReference>
<dbReference type="KEGG" id="lmb:C9I47_2637"/>
<evidence type="ECO:0000313" key="12">
    <source>
        <dbReference type="Proteomes" id="UP000249447"/>
    </source>
</evidence>
<accession>A0A2U9T6Y5</accession>
<evidence type="ECO:0000256" key="1">
    <source>
        <dbReference type="ARBA" id="ARBA00000142"/>
    </source>
</evidence>
<dbReference type="NCBIfam" id="TIGR00091">
    <property type="entry name" value="tRNA (guanosine(46)-N7)-methyltransferase TrmB"/>
    <property type="match status" value="1"/>
</dbReference>
<organism evidence="11 12">
    <name type="scientific">Marilutibacter maris</name>
    <dbReference type="NCBI Taxonomy" id="1605891"/>
    <lineage>
        <taxon>Bacteria</taxon>
        <taxon>Pseudomonadati</taxon>
        <taxon>Pseudomonadota</taxon>
        <taxon>Gammaproteobacteria</taxon>
        <taxon>Lysobacterales</taxon>
        <taxon>Lysobacteraceae</taxon>
        <taxon>Marilutibacter</taxon>
    </lineage>
</organism>
<evidence type="ECO:0000256" key="4">
    <source>
        <dbReference type="ARBA" id="ARBA00022679"/>
    </source>
</evidence>
<feature type="compositionally biased region" description="Low complexity" evidence="10">
    <location>
        <begin position="10"/>
        <end position="22"/>
    </location>
</feature>
<feature type="binding site" evidence="9">
    <location>
        <begin position="240"/>
        <end position="243"/>
    </location>
    <ligand>
        <name>substrate</name>
    </ligand>
</feature>
<proteinExistence type="inferred from homology"/>
<dbReference type="InterPro" id="IPR029063">
    <property type="entry name" value="SAM-dependent_MTases_sf"/>
</dbReference>
<gene>
    <name evidence="9" type="primary">trmB</name>
    <name evidence="11" type="ORF">C9I47_2637</name>
</gene>
<keyword evidence="12" id="KW-1185">Reference proteome</keyword>
<keyword evidence="5 9" id="KW-0949">S-adenosyl-L-methionine</keyword>
<feature type="binding site" evidence="9">
    <location>
        <position position="167"/>
    </location>
    <ligand>
        <name>S-adenosyl-L-methionine</name>
        <dbReference type="ChEBI" id="CHEBI:59789"/>
    </ligand>
</feature>
<dbReference type="AlphaFoldDB" id="A0A2U9T6Y5"/>
<dbReference type="Gene3D" id="3.40.50.150">
    <property type="entry name" value="Vaccinia Virus protein VP39"/>
    <property type="match status" value="1"/>
</dbReference>
<dbReference type="EMBL" id="CP029843">
    <property type="protein sequence ID" value="AWV08313.1"/>
    <property type="molecule type" value="Genomic_DNA"/>
</dbReference>
<sequence length="263" mass="29532">MGNGADKPSDASPDPASGDSTPRSAAGKAPPKPFTVHEGQRQIRSFVLRQGRFTPAQQRAFDAQWPRFGLDYQASPRDFDAVFGRARRRVLEIGFGNGEALRFAASQDPGRDYIGIEVHAPGVGRLLNALAEDDVDNVRLYHHDAVEVLENEIADGSLDEVRIYFPDPWHKKRHHKRRLVQPAFAALLMRKLAADGRLHLATDWQEYAEHMWDVLDATEGLTNRAGARGSVARPPWRPQTHFETRGQRLGHGVWDLLYDKSET</sequence>
<dbReference type="InterPro" id="IPR055361">
    <property type="entry name" value="tRNA_methyltr_TrmB_bact"/>
</dbReference>
<evidence type="ECO:0000256" key="7">
    <source>
        <dbReference type="ARBA" id="ARBA00060552"/>
    </source>
</evidence>
<comment type="catalytic activity">
    <reaction evidence="1 9">
        <text>guanosine(46) in tRNA + S-adenosyl-L-methionine = N(7)-methylguanosine(46) in tRNA + S-adenosyl-L-homocysteine</text>
        <dbReference type="Rhea" id="RHEA:42708"/>
        <dbReference type="Rhea" id="RHEA-COMP:10188"/>
        <dbReference type="Rhea" id="RHEA-COMP:10189"/>
        <dbReference type="ChEBI" id="CHEBI:57856"/>
        <dbReference type="ChEBI" id="CHEBI:59789"/>
        <dbReference type="ChEBI" id="CHEBI:74269"/>
        <dbReference type="ChEBI" id="CHEBI:74480"/>
        <dbReference type="EC" id="2.1.1.33"/>
    </reaction>
</comment>
<keyword evidence="6 9" id="KW-0819">tRNA processing</keyword>
<keyword evidence="4 9" id="KW-0808">Transferase</keyword>
<comment type="caution">
    <text evidence="9">Lacks conserved residue(s) required for the propagation of feature annotation.</text>
</comment>
<evidence type="ECO:0000256" key="5">
    <source>
        <dbReference type="ARBA" id="ARBA00022691"/>
    </source>
</evidence>
<keyword evidence="3 9" id="KW-0489">Methyltransferase</keyword>
<evidence type="ECO:0000256" key="10">
    <source>
        <dbReference type="SAM" id="MobiDB-lite"/>
    </source>
</evidence>
<evidence type="ECO:0000256" key="9">
    <source>
        <dbReference type="HAMAP-Rule" id="MF_01057"/>
    </source>
</evidence>
<dbReference type="PANTHER" id="PTHR23417">
    <property type="entry name" value="3-DEOXY-D-MANNO-OCTULOSONIC-ACID TRANSFERASE/TRNA GUANINE-N 7 - -METHYLTRANSFERASE"/>
    <property type="match status" value="1"/>
</dbReference>